<dbReference type="Gene3D" id="6.10.250.330">
    <property type="match status" value="1"/>
</dbReference>
<protein>
    <recommendedName>
        <fullName evidence="2">Antitoxin</fullName>
    </recommendedName>
</protein>
<dbReference type="InterPro" id="IPR051405">
    <property type="entry name" value="phD/YefM_antitoxin"/>
</dbReference>
<organism evidence="3 4">
    <name type="scientific">Corynebacterium wankanglinii</name>
    <dbReference type="NCBI Taxonomy" id="2735136"/>
    <lineage>
        <taxon>Bacteria</taxon>
        <taxon>Bacillati</taxon>
        <taxon>Actinomycetota</taxon>
        <taxon>Actinomycetes</taxon>
        <taxon>Mycobacteriales</taxon>
        <taxon>Corynebacteriaceae</taxon>
        <taxon>Corynebacterium</taxon>
    </lineage>
</organism>
<accession>A0A7H0K8C1</accession>
<dbReference type="Pfam" id="PF02604">
    <property type="entry name" value="PhdYeFM_antitox"/>
    <property type="match status" value="1"/>
</dbReference>
<comment type="caution">
    <text evidence="3">The sequence shown here is derived from an EMBL/GenBank/DDBJ whole genome shotgun (WGS) entry which is preliminary data.</text>
</comment>
<reference evidence="3 4" key="1">
    <citation type="submission" date="2020-05" db="EMBL/GenBank/DDBJ databases">
        <title>Descriptions of Corynebacterium xxxx sp. nov., Corynebacterium yyyy sp. nov. and Corynebacterium zzzz sp. nov.</title>
        <authorList>
            <person name="Zhang G."/>
        </authorList>
    </citation>
    <scope>NUCLEOTIDE SEQUENCE [LARGE SCALE GENOMIC DNA]</scope>
    <source>
        <strain evidence="4">zg-913</strain>
    </source>
</reference>
<evidence type="ECO:0000256" key="2">
    <source>
        <dbReference type="RuleBase" id="RU362080"/>
    </source>
</evidence>
<sequence>MKVMSYSESRANYAEVLSDVVDDCEEVVITRAGHDPVVIVSLAEYESLKETNYLLQSPANARVLKQRIERLERGASVRNELIADEE</sequence>
<comment type="function">
    <text evidence="2">Antitoxin component of a type II toxin-antitoxin (TA) system.</text>
</comment>
<dbReference type="PANTHER" id="PTHR33713">
    <property type="entry name" value="ANTITOXIN YAFN-RELATED"/>
    <property type="match status" value="1"/>
</dbReference>
<dbReference type="InterPro" id="IPR036165">
    <property type="entry name" value="YefM-like_sf"/>
</dbReference>
<name>A0A7H0K8C1_9CORY</name>
<evidence type="ECO:0000313" key="4">
    <source>
        <dbReference type="Proteomes" id="UP000577408"/>
    </source>
</evidence>
<evidence type="ECO:0000313" key="3">
    <source>
        <dbReference type="EMBL" id="MBA1836929.1"/>
    </source>
</evidence>
<dbReference type="SUPFAM" id="SSF143120">
    <property type="entry name" value="YefM-like"/>
    <property type="match status" value="1"/>
</dbReference>
<comment type="similarity">
    <text evidence="1 2">Belongs to the phD/YefM antitoxin family.</text>
</comment>
<evidence type="ECO:0000256" key="1">
    <source>
        <dbReference type="ARBA" id="ARBA00009981"/>
    </source>
</evidence>
<dbReference type="Proteomes" id="UP000577408">
    <property type="component" value="Unassembled WGS sequence"/>
</dbReference>
<dbReference type="NCBIfam" id="TIGR01552">
    <property type="entry name" value="phd_fam"/>
    <property type="match status" value="1"/>
</dbReference>
<dbReference type="RefSeq" id="WP_181191655.1">
    <property type="nucleotide sequence ID" value="NZ_JABFED010000002.1"/>
</dbReference>
<dbReference type="AlphaFoldDB" id="A0A7H0K8C1"/>
<dbReference type="InterPro" id="IPR006442">
    <property type="entry name" value="Antitoxin_Phd/YefM"/>
</dbReference>
<dbReference type="PANTHER" id="PTHR33713:SF6">
    <property type="entry name" value="ANTITOXIN YEFM"/>
    <property type="match status" value="1"/>
</dbReference>
<dbReference type="Gene3D" id="3.40.1620.10">
    <property type="entry name" value="YefM-like domain"/>
    <property type="match status" value="1"/>
</dbReference>
<keyword evidence="4" id="KW-1185">Reference proteome</keyword>
<proteinExistence type="inferred from homology"/>
<gene>
    <name evidence="3" type="ORF">HMA55_03265</name>
</gene>
<dbReference type="EMBL" id="JABFED010000002">
    <property type="protein sequence ID" value="MBA1836929.1"/>
    <property type="molecule type" value="Genomic_DNA"/>
</dbReference>